<dbReference type="SUPFAM" id="SSF48371">
    <property type="entry name" value="ARM repeat"/>
    <property type="match status" value="1"/>
</dbReference>
<dbReference type="InterPro" id="IPR016024">
    <property type="entry name" value="ARM-type_fold"/>
</dbReference>
<evidence type="ECO:0000313" key="2">
    <source>
        <dbReference type="Proteomes" id="UP001366060"/>
    </source>
</evidence>
<evidence type="ECO:0000313" key="1">
    <source>
        <dbReference type="EMBL" id="MEL0660040.1"/>
    </source>
</evidence>
<dbReference type="RefSeq" id="WP_341628534.1">
    <property type="nucleotide sequence ID" value="NZ_JBAKBA010000031.1"/>
</dbReference>
<dbReference type="InterPro" id="IPR014825">
    <property type="entry name" value="DNA_alkylation"/>
</dbReference>
<reference evidence="1 2" key="1">
    <citation type="submission" date="2024-02" db="EMBL/GenBank/DDBJ databases">
        <title>Bacteria isolated from the canopy kelp, Nereocystis luetkeana.</title>
        <authorList>
            <person name="Pfister C.A."/>
            <person name="Younker I.T."/>
            <person name="Light S.H."/>
        </authorList>
    </citation>
    <scope>NUCLEOTIDE SEQUENCE [LARGE SCALE GENOMIC DNA]</scope>
    <source>
        <strain evidence="1 2">TI.2.07</strain>
    </source>
</reference>
<dbReference type="Pfam" id="PF08713">
    <property type="entry name" value="DNA_alkylation"/>
    <property type="match status" value="1"/>
</dbReference>
<protein>
    <submittedName>
        <fullName evidence="1">DNA alkylation repair protein</fullName>
    </submittedName>
</protein>
<accession>A0ABU9HE15</accession>
<dbReference type="Gene3D" id="1.25.40.290">
    <property type="entry name" value="ARM repeat domains"/>
    <property type="match status" value="1"/>
</dbReference>
<dbReference type="InterPro" id="IPR021133">
    <property type="entry name" value="HEAT_type_2"/>
</dbReference>
<proteinExistence type="predicted"/>
<name>A0ABU9HE15_9GAMM</name>
<keyword evidence="2" id="KW-1185">Reference proteome</keyword>
<sequence>MADLLKDVYNHDYLNHVANAVADYYPTFHKNDFIDAVFNEDWKNKELKARTEHIAHQLNTFIELDYLQTLAVIKQISLHFTSYKGMFIPAFVELFGLDELTASIDALAHITQFASAEFAVRPFIELHPEQMHCILLAWTKSDNHHIRRLASEGARPRLPWAMALPSFKKDPSYLLPILESLKNDESEYVRRSVANNLNDIAKDHPDVVIDIAQRWLTESDSIHTKRLVKHACRSLLKQAYPDALSLFGFLPPKNINVIGLMADPSVQLGEVLYFSCQIQHQKGLPLNKCRIEFAIDFMKKNGKQARKIFQLSEAIIPQYNKMISKSFSFKKISTRQYYGGQHTVAILVNGVQLASTDFFLIN</sequence>
<dbReference type="Proteomes" id="UP001366060">
    <property type="component" value="Unassembled WGS sequence"/>
</dbReference>
<gene>
    <name evidence="1" type="ORF">V6255_12940</name>
</gene>
<dbReference type="PROSITE" id="PS50077">
    <property type="entry name" value="HEAT_REPEAT"/>
    <property type="match status" value="1"/>
</dbReference>
<organism evidence="1 2">
    <name type="scientific">Psychromonas arctica</name>
    <dbReference type="NCBI Taxonomy" id="168275"/>
    <lineage>
        <taxon>Bacteria</taxon>
        <taxon>Pseudomonadati</taxon>
        <taxon>Pseudomonadota</taxon>
        <taxon>Gammaproteobacteria</taxon>
        <taxon>Alteromonadales</taxon>
        <taxon>Psychromonadaceae</taxon>
        <taxon>Psychromonas</taxon>
    </lineage>
</organism>
<dbReference type="EMBL" id="JBAKBA010000031">
    <property type="protein sequence ID" value="MEL0660040.1"/>
    <property type="molecule type" value="Genomic_DNA"/>
</dbReference>
<comment type="caution">
    <text evidence="1">The sequence shown here is derived from an EMBL/GenBank/DDBJ whole genome shotgun (WGS) entry which is preliminary data.</text>
</comment>